<dbReference type="EMBL" id="JAPESX010002849">
    <property type="protein sequence ID" value="KAJ8106407.1"/>
    <property type="molecule type" value="Genomic_DNA"/>
</dbReference>
<evidence type="ECO:0000313" key="2">
    <source>
        <dbReference type="Proteomes" id="UP001153334"/>
    </source>
</evidence>
<keyword evidence="2" id="KW-1185">Reference proteome</keyword>
<sequence length="238" mass="26852">MPEPITSLSHIDSHIEESRSRTPSSRPPTAPPEQKRNGLFNIKWPGPKIMPDRKKSEPRSTYSQESHDSELPRHLSFTFALTGRALLLWKKDGDVLRSSLFVMHQSGRPEHSSLHPLDDHIEPRCLAISSNNAFVAVGFGTRVLLLHYAGAEQQWLRILHIPEITNPSTARFQVIQFSADGSCLAVSTQKRDAIRSEDDDVVFTHVWRCEPGSNSPMTLWPCKMPTVGISSEKKKHVY</sequence>
<accession>A0ACC2HTJ8</accession>
<organism evidence="1 2">
    <name type="scientific">Nemania bipapillata</name>
    <dbReference type="NCBI Taxonomy" id="110536"/>
    <lineage>
        <taxon>Eukaryota</taxon>
        <taxon>Fungi</taxon>
        <taxon>Dikarya</taxon>
        <taxon>Ascomycota</taxon>
        <taxon>Pezizomycotina</taxon>
        <taxon>Sordariomycetes</taxon>
        <taxon>Xylariomycetidae</taxon>
        <taxon>Xylariales</taxon>
        <taxon>Xylariaceae</taxon>
        <taxon>Nemania</taxon>
    </lineage>
</organism>
<reference evidence="1" key="1">
    <citation type="submission" date="2022-11" db="EMBL/GenBank/DDBJ databases">
        <title>Genome Sequence of Nemania bipapillata.</title>
        <authorList>
            <person name="Buettner E."/>
        </authorList>
    </citation>
    <scope>NUCLEOTIDE SEQUENCE</scope>
    <source>
        <strain evidence="1">CP14</strain>
    </source>
</reference>
<proteinExistence type="predicted"/>
<gene>
    <name evidence="1" type="ORF">ONZ43_g7074</name>
</gene>
<protein>
    <submittedName>
        <fullName evidence="1">Uncharacterized protein</fullName>
    </submittedName>
</protein>
<evidence type="ECO:0000313" key="1">
    <source>
        <dbReference type="EMBL" id="KAJ8106407.1"/>
    </source>
</evidence>
<comment type="caution">
    <text evidence="1">The sequence shown here is derived from an EMBL/GenBank/DDBJ whole genome shotgun (WGS) entry which is preliminary data.</text>
</comment>
<dbReference type="Proteomes" id="UP001153334">
    <property type="component" value="Unassembled WGS sequence"/>
</dbReference>
<name>A0ACC2HTJ8_9PEZI</name>